<evidence type="ECO:0000313" key="2">
    <source>
        <dbReference type="EMBL" id="ELP68503.1"/>
    </source>
</evidence>
<dbReference type="GO" id="GO:0016740">
    <property type="term" value="F:transferase activity"/>
    <property type="evidence" value="ECO:0007669"/>
    <property type="project" value="UniProtKB-KW"/>
</dbReference>
<sequence length="333" mass="36902">MTGPTDSPVVTKRHCLSAGGGRTVRIMLPVVETDEQWDTVVPDETVMRAGAADLCARLGLRGAPLTRFADGSQPVYAVGDELVLKLFPGAAADDGRAEGRVLSYLQGRLPVPTPKVHDFGPYENGWQYVLMSRLPGVNLAHVWGHVPRAHRERLVTEIGEALAALHALDPGPLDDVLGPENWGAFLDRRRERTVEQQRGHGLSAPWLDRIPDFLAATPLPRTPARSLLHTEVMQQHFLIDPDTWRLTGLFDFEPAMIGDRAYDFVGVGLFVTRGDPDLLARLSRAYGHTFAPPQLLAYTLLHVYSNLPWYMRELHVPVEGTWEAVAEEWFGTG</sequence>
<keyword evidence="2" id="KW-0808">Transferase</keyword>
<feature type="domain" description="Aminoglycoside phosphotransferase" evidence="1">
    <location>
        <begin position="66"/>
        <end position="295"/>
    </location>
</feature>
<dbReference type="AlphaFoldDB" id="L7FA72"/>
<proteinExistence type="predicted"/>
<dbReference type="PANTHER" id="PTHR21310:SF15">
    <property type="entry name" value="AMINOGLYCOSIDE PHOSPHOTRANSFERASE DOMAIN-CONTAINING PROTEIN"/>
    <property type="match status" value="1"/>
</dbReference>
<comment type="caution">
    <text evidence="2">The sequence shown here is derived from an EMBL/GenBank/DDBJ whole genome shotgun (WGS) entry which is preliminary data.</text>
</comment>
<dbReference type="SUPFAM" id="SSF56112">
    <property type="entry name" value="Protein kinase-like (PK-like)"/>
    <property type="match status" value="1"/>
</dbReference>
<dbReference type="Proteomes" id="UP000010931">
    <property type="component" value="Unassembled WGS sequence"/>
</dbReference>
<dbReference type="InterPro" id="IPR002575">
    <property type="entry name" value="Aminoglycoside_PTrfase"/>
</dbReference>
<dbReference type="PIRSF" id="PIRSF000707">
    <property type="entry name" value="Hygromycin-B_kinase"/>
    <property type="match status" value="1"/>
</dbReference>
<name>L7FA72_STRT8</name>
<dbReference type="PANTHER" id="PTHR21310">
    <property type="entry name" value="AMINOGLYCOSIDE PHOSPHOTRANSFERASE-RELATED-RELATED"/>
    <property type="match status" value="1"/>
</dbReference>
<dbReference type="CDD" id="cd05120">
    <property type="entry name" value="APH_ChoK_like"/>
    <property type="match status" value="1"/>
</dbReference>
<protein>
    <submittedName>
        <fullName evidence="2">Phosphotransferase enzyme family protein</fullName>
    </submittedName>
</protein>
<dbReference type="InterPro" id="IPR051678">
    <property type="entry name" value="AGP_Transferase"/>
</dbReference>
<accession>L7FA72</accession>
<dbReference type="InterPro" id="IPR011009">
    <property type="entry name" value="Kinase-like_dom_sf"/>
</dbReference>
<organism evidence="2 3">
    <name type="scientific">Streptomyces turgidiscabies (strain Car8)</name>
    <dbReference type="NCBI Taxonomy" id="698760"/>
    <lineage>
        <taxon>Bacteria</taxon>
        <taxon>Bacillati</taxon>
        <taxon>Actinomycetota</taxon>
        <taxon>Actinomycetes</taxon>
        <taxon>Kitasatosporales</taxon>
        <taxon>Streptomycetaceae</taxon>
        <taxon>Streptomyces</taxon>
    </lineage>
</organism>
<dbReference type="EMBL" id="AEJB01000208">
    <property type="protein sequence ID" value="ELP68503.1"/>
    <property type="molecule type" value="Genomic_DNA"/>
</dbReference>
<reference evidence="2 3" key="1">
    <citation type="journal article" date="2011" name="Plasmid">
        <title>Streptomyces turgidiscabies Car8 contains a modular pathogenicity island that shares virulence genes with other actinobacterial plant pathogens.</title>
        <authorList>
            <person name="Huguet-Tapia J.C."/>
            <person name="Badger J.H."/>
            <person name="Loria R."/>
            <person name="Pettis G.S."/>
        </authorList>
    </citation>
    <scope>NUCLEOTIDE SEQUENCE [LARGE SCALE GENOMIC DNA]</scope>
    <source>
        <strain evidence="2 3">Car8</strain>
    </source>
</reference>
<dbReference type="InterPro" id="IPR016259">
    <property type="entry name" value="Hygromycin-B_Kinase"/>
</dbReference>
<dbReference type="PATRIC" id="fig|698760.3.peg.2654"/>
<evidence type="ECO:0000259" key="1">
    <source>
        <dbReference type="Pfam" id="PF01636"/>
    </source>
</evidence>
<dbReference type="STRING" id="85558.T45_00180"/>
<dbReference type="Gene3D" id="3.30.200.20">
    <property type="entry name" value="Phosphorylase Kinase, domain 1"/>
    <property type="match status" value="1"/>
</dbReference>
<evidence type="ECO:0000313" key="3">
    <source>
        <dbReference type="Proteomes" id="UP000010931"/>
    </source>
</evidence>
<dbReference type="Gene3D" id="3.90.1200.10">
    <property type="match status" value="1"/>
</dbReference>
<gene>
    <name evidence="2" type="ORF">STRTUCAR8_03498</name>
</gene>
<dbReference type="Pfam" id="PF01636">
    <property type="entry name" value="APH"/>
    <property type="match status" value="1"/>
</dbReference>
<keyword evidence="3" id="KW-1185">Reference proteome</keyword>